<protein>
    <submittedName>
        <fullName evidence="1">MBL fold metallo-hydrolase</fullName>
    </submittedName>
</protein>
<dbReference type="Proteomes" id="UP000315423">
    <property type="component" value="Unassembled WGS sequence"/>
</dbReference>
<reference evidence="1" key="1">
    <citation type="submission" date="2018-09" db="EMBL/GenBank/DDBJ databases">
        <title>A genomic encyclopedia of anaerobic methanotrophic archaea.</title>
        <authorList>
            <person name="Skennerton C.T."/>
            <person name="Chadwick G.L."/>
            <person name="Laso-Perez R."/>
            <person name="Leu A.O."/>
            <person name="Speth D.R."/>
            <person name="Yu H."/>
            <person name="Morgan-Lang C."/>
            <person name="Hatzenpichler R."/>
            <person name="Goudeau D."/>
            <person name="Malmstrom R."/>
            <person name="Woyke T."/>
            <person name="Hallam S."/>
            <person name="Tyson G.W."/>
            <person name="Wegener G."/>
            <person name="Boetius A."/>
            <person name="Orphan V.J."/>
        </authorList>
    </citation>
    <scope>NUCLEOTIDE SEQUENCE</scope>
    <source>
        <strain evidence="1">CONS3730D10UFb2</strain>
    </source>
</reference>
<dbReference type="EMBL" id="QYBA01000209">
    <property type="protein sequence ID" value="TKY91367.1"/>
    <property type="molecule type" value="Genomic_DNA"/>
</dbReference>
<evidence type="ECO:0000313" key="1">
    <source>
        <dbReference type="EMBL" id="TKY91367.1"/>
    </source>
</evidence>
<proteinExistence type="predicted"/>
<gene>
    <name evidence="1" type="ORF">C5S46_06230</name>
</gene>
<accession>A0AC61S9Y9</accession>
<organism evidence="1 2">
    <name type="scientific">Candidatus Methanomarinus sp</name>
    <dbReference type="NCBI Taxonomy" id="3386244"/>
    <lineage>
        <taxon>Archaea</taxon>
        <taxon>Methanobacteriati</taxon>
        <taxon>Methanobacteriota</taxon>
        <taxon>Stenosarchaea group</taxon>
        <taxon>Methanomicrobia</taxon>
        <taxon>Methanosarcinales</taxon>
        <taxon>ANME-2 cluster</taxon>
        <taxon>Candidatus Methanocomedenaceae</taxon>
        <taxon>Candidatus Methanomarinus</taxon>
    </lineage>
</organism>
<evidence type="ECO:0000313" key="2">
    <source>
        <dbReference type="Proteomes" id="UP000315423"/>
    </source>
</evidence>
<name>A0AC61S9Y9_9EURY</name>
<comment type="caution">
    <text evidence="1">The sequence shown here is derived from an EMBL/GenBank/DDBJ whole genome shotgun (WGS) entry which is preliminary data.</text>
</comment>
<sequence>MQVIQINSSPADANAYLIIAPKPLLIDVGINAKYVLDRIEDIMDPANIELIILTHAHYDHWGAVEEVSRQTGAKIAIHTKDAGLLSDDISSVAVMFGAQGACFQPDIILNDSELIGLGNGSDLEVINTPGHTHGSICLYHSQSRSLFSGDTVFPEGSFGRTDLPSGDGRSLVDSLKRLAGLDVDILYPGHGYVTKDDVPGQIRLSLQFAGSFVHDL</sequence>